<dbReference type="InterPro" id="IPR050136">
    <property type="entry name" value="FA_oxidation_alpha_subunit"/>
</dbReference>
<dbReference type="KEGG" id="ddd:Dda3937_00489"/>
<dbReference type="Gene3D" id="1.10.1040.50">
    <property type="match status" value="1"/>
</dbReference>
<keyword evidence="19" id="KW-1185">Reference proteome</keyword>
<dbReference type="PANTHER" id="PTHR43612">
    <property type="entry name" value="TRIFUNCTIONAL ENZYME SUBUNIT ALPHA"/>
    <property type="match status" value="1"/>
</dbReference>
<comment type="similarity">
    <text evidence="15">Belongs to the enoyl-CoA hydratase/isomerase family.</text>
</comment>
<evidence type="ECO:0000256" key="2">
    <source>
        <dbReference type="ARBA" id="ARBA00007005"/>
    </source>
</evidence>
<dbReference type="InterPro" id="IPR006108">
    <property type="entry name" value="3HC_DH_C"/>
</dbReference>
<evidence type="ECO:0000256" key="10">
    <source>
        <dbReference type="ARBA" id="ARBA00023098"/>
    </source>
</evidence>
<keyword evidence="10" id="KW-0443">Lipid metabolism</keyword>
<protein>
    <recommendedName>
        <fullName evidence="4">enoyl-CoA hydratase</fullName>
        <ecNumber evidence="4">4.2.1.17</ecNumber>
    </recommendedName>
</protein>
<feature type="domain" description="3-hydroxyacyl-CoA dehydrogenase C-terminal" evidence="16">
    <location>
        <begin position="653"/>
        <end position="732"/>
    </location>
</feature>
<dbReference type="CDD" id="cd06558">
    <property type="entry name" value="crotonase-like"/>
    <property type="match status" value="1"/>
</dbReference>
<dbReference type="FunFam" id="3.40.50.720:FF:000009">
    <property type="entry name" value="Fatty oxidation complex, alpha subunit"/>
    <property type="match status" value="1"/>
</dbReference>
<dbReference type="Gene3D" id="3.40.50.720">
    <property type="entry name" value="NAD(P)-binding Rossmann-like Domain"/>
    <property type="match status" value="1"/>
</dbReference>
<dbReference type="UniPathway" id="UPA00659"/>
<name>E0SLB9_DICD3</name>
<evidence type="ECO:0000256" key="7">
    <source>
        <dbReference type="ARBA" id="ARBA00022963"/>
    </source>
</evidence>
<dbReference type="STRING" id="198628.Dda3937_00489"/>
<dbReference type="Pfam" id="PF00378">
    <property type="entry name" value="ECH_1"/>
    <property type="match status" value="1"/>
</dbReference>
<evidence type="ECO:0000256" key="5">
    <source>
        <dbReference type="ARBA" id="ARBA00022490"/>
    </source>
</evidence>
<dbReference type="InterPro" id="IPR006176">
    <property type="entry name" value="3-OHacyl-CoA_DH_NAD-bd"/>
</dbReference>
<evidence type="ECO:0000256" key="11">
    <source>
        <dbReference type="ARBA" id="ARBA00023235"/>
    </source>
</evidence>
<dbReference type="PANTHER" id="PTHR43612:SF3">
    <property type="entry name" value="TRIFUNCTIONAL ENZYME SUBUNIT ALPHA, MITOCHONDRIAL"/>
    <property type="match status" value="1"/>
</dbReference>
<evidence type="ECO:0000256" key="4">
    <source>
        <dbReference type="ARBA" id="ARBA00012076"/>
    </source>
</evidence>
<evidence type="ECO:0000256" key="12">
    <source>
        <dbReference type="ARBA" id="ARBA00023239"/>
    </source>
</evidence>
<gene>
    <name evidence="18" type="primary">yfcX</name>
    <name evidence="18" type="ordered locus">Dda3937_00489</name>
</gene>
<evidence type="ECO:0000256" key="3">
    <source>
        <dbReference type="ARBA" id="ARBA00008750"/>
    </source>
</evidence>
<dbReference type="Pfam" id="PF02737">
    <property type="entry name" value="3HCDH_N"/>
    <property type="match status" value="1"/>
</dbReference>
<keyword evidence="8 18" id="KW-0560">Oxidoreductase</keyword>
<feature type="domain" description="3-hydroxyacyl-CoA dehydrogenase NAD binding" evidence="17">
    <location>
        <begin position="339"/>
        <end position="517"/>
    </location>
</feature>
<dbReference type="GO" id="GO:0006635">
    <property type="term" value="P:fatty acid beta-oxidation"/>
    <property type="evidence" value="ECO:0007669"/>
    <property type="project" value="UniProtKB-UniPathway"/>
</dbReference>
<evidence type="ECO:0000256" key="9">
    <source>
        <dbReference type="ARBA" id="ARBA00023027"/>
    </source>
</evidence>
<evidence type="ECO:0000256" key="14">
    <source>
        <dbReference type="ARBA" id="ARBA00049556"/>
    </source>
</evidence>
<keyword evidence="12 18" id="KW-0456">Lyase</keyword>
<evidence type="ECO:0000256" key="13">
    <source>
        <dbReference type="ARBA" id="ARBA00023268"/>
    </source>
</evidence>
<keyword evidence="13" id="KW-0511">Multifunctional enzyme</keyword>
<dbReference type="InterPro" id="IPR012802">
    <property type="entry name" value="FadJ"/>
</dbReference>
<dbReference type="HOGENOM" id="CLU_009834_16_1_6"/>
<dbReference type="Gene3D" id="3.90.226.10">
    <property type="entry name" value="2-enoyl-CoA Hydratase, Chain A, domain 1"/>
    <property type="match status" value="1"/>
</dbReference>
<organism evidence="18 19">
    <name type="scientific">Dickeya dadantii (strain 3937)</name>
    <name type="common">Erwinia chrysanthemi (strain 3937)</name>
    <dbReference type="NCBI Taxonomy" id="198628"/>
    <lineage>
        <taxon>Bacteria</taxon>
        <taxon>Pseudomonadati</taxon>
        <taxon>Pseudomonadota</taxon>
        <taxon>Gammaproteobacteria</taxon>
        <taxon>Enterobacterales</taxon>
        <taxon>Pectobacteriaceae</taxon>
        <taxon>Dickeya</taxon>
    </lineage>
</organism>
<dbReference type="InterPro" id="IPR006180">
    <property type="entry name" value="3-OHacyl-CoA_DH_CS"/>
</dbReference>
<dbReference type="Proteomes" id="UP000006859">
    <property type="component" value="Chromosome"/>
</dbReference>
<dbReference type="InterPro" id="IPR001753">
    <property type="entry name" value="Enoyl-CoA_hydra/iso"/>
</dbReference>
<proteinExistence type="inferred from homology"/>
<reference evidence="18 19" key="1">
    <citation type="journal article" date="2011" name="J. Bacteriol.">
        <title>Genome sequence of the plant-pathogenic bacterium Dickeya dadantii 3937.</title>
        <authorList>
            <person name="Glasner J.D."/>
            <person name="Yang C.H."/>
            <person name="Reverchon S."/>
            <person name="Hugouvieux-Cotte-Pattat N."/>
            <person name="Condemine G."/>
            <person name="Bohin J.P."/>
            <person name="Van Gijsegem F."/>
            <person name="Yang S."/>
            <person name="Franza T."/>
            <person name="Expert D."/>
            <person name="Plunkett G. III"/>
            <person name="San Francisco M.J."/>
            <person name="Charkowski A.O."/>
            <person name="Py B."/>
            <person name="Bell K."/>
            <person name="Rauscher L."/>
            <person name="Rodriguez-Palenzuela P."/>
            <person name="Toussaint A."/>
            <person name="Holeva M.C."/>
            <person name="He S.Y."/>
            <person name="Douet V."/>
            <person name="Boccara M."/>
            <person name="Blanco C."/>
            <person name="Toth I."/>
            <person name="Anderson B.D."/>
            <person name="Biehl B.S."/>
            <person name="Mau B."/>
            <person name="Flynn S.M."/>
            <person name="Barras F."/>
            <person name="Lindeberg M."/>
            <person name="Birch P.R."/>
            <person name="Tsuyumu S."/>
            <person name="Shi X."/>
            <person name="Hibbing M."/>
            <person name="Yap M.N."/>
            <person name="Carpentier M."/>
            <person name="Dassa E."/>
            <person name="Umehara M."/>
            <person name="Kim J.F."/>
            <person name="Rusch M."/>
            <person name="Soni P."/>
            <person name="Mayhew G.F."/>
            <person name="Fouts D.E."/>
            <person name="Gill S.R."/>
            <person name="Blattner F.R."/>
            <person name="Keen N.T."/>
            <person name="Perna N.T."/>
        </authorList>
    </citation>
    <scope>NUCLEOTIDE SEQUENCE [LARGE SCALE GENOMIC DNA]</scope>
    <source>
        <strain evidence="18 19">3937</strain>
    </source>
</reference>
<dbReference type="SUPFAM" id="SSF51735">
    <property type="entry name" value="NAD(P)-binding Rossmann-fold domains"/>
    <property type="match status" value="1"/>
</dbReference>
<dbReference type="PROSITE" id="PS00067">
    <property type="entry name" value="3HCDH"/>
    <property type="match status" value="1"/>
</dbReference>
<dbReference type="EC" id="4.2.1.17" evidence="4"/>
<evidence type="ECO:0000259" key="16">
    <source>
        <dbReference type="Pfam" id="PF00725"/>
    </source>
</evidence>
<dbReference type="NCBIfam" id="TIGR02440">
    <property type="entry name" value="FadJ"/>
    <property type="match status" value="1"/>
</dbReference>
<evidence type="ECO:0000256" key="1">
    <source>
        <dbReference type="ARBA" id="ARBA00005005"/>
    </source>
</evidence>
<dbReference type="GO" id="GO:0004300">
    <property type="term" value="F:enoyl-CoA hydratase activity"/>
    <property type="evidence" value="ECO:0007669"/>
    <property type="project" value="UniProtKB-EC"/>
</dbReference>
<dbReference type="GO" id="GO:0070403">
    <property type="term" value="F:NAD+ binding"/>
    <property type="evidence" value="ECO:0007669"/>
    <property type="project" value="InterPro"/>
</dbReference>
<dbReference type="InterPro" id="IPR008927">
    <property type="entry name" value="6-PGluconate_DH-like_C_sf"/>
</dbReference>
<evidence type="ECO:0000313" key="19">
    <source>
        <dbReference type="Proteomes" id="UP000006859"/>
    </source>
</evidence>
<dbReference type="InterPro" id="IPR036291">
    <property type="entry name" value="NAD(P)-bd_dom_sf"/>
</dbReference>
<sequence length="746" mass="80878">MRGGRPGGSDGAGGDAMTELNAIHQAHEHEEHAAFRLTLRPDHIGVITVDVPGEKVNTLKAEFAEQMRAVLTQARQHSGLQGLVILSGKPASFIAGADIGMLDACSDAAAAQALAETGQEALEALAHLPFPVVAAIHGACLGGGLELALACDYRLCTPDDSTRLGLPEVQLGLLPGAGGTQRLPRLIGVDRALELILTGRQLRAAQARRLGLVDEVVPHAVLLEAALGFIRRGKRLPSSPGWRHRLLMLPYVRRWLFERVRRQTQAKTQGNYPATARILAVVRRGLEQGSQAGYQAEARAFGRLVMSPESVALRRLFFTATALKKDQGAPVEPGPLRRVGVLGGGLMGGGIAGVTALNGQLPVRIKDIHEQGITHALRNSWQRLSKQVARRRITPAEQRWQMSLISGGTDYRGFERVDVVVEAVFEEVALKQQMVRETEAVTPPHTVFATNTSSLPIHQIAAGAGRPEQVIGLHYFSPVDKMPLVEVIPHAGTSEQTLSTTVALAKKQGKTAIVVADKAGFYVNRILAPYLNEAARCLLEGEPVESVDQALVRFGFPVGPFTLLDEVGIDVAMKIVPVLVAELGERFCAPPALEAIARDNRKGRKNGRGFYRYDQSRYERLCGLWRRQGNVSDGSLYPLLDVTPKAHLDPALIAQRCVMMMLNEAVRCLDEGVIRRPGDGDIGAVMGIGFPPFLGGPFHYMNRLGIETVVATLLSLQAQYGDRFAPAEGLLRRQSQQVDFADETER</sequence>
<dbReference type="AlphaFoldDB" id="E0SLB9"/>
<feature type="domain" description="3-hydroxyacyl-CoA dehydrogenase C-terminal" evidence="16">
    <location>
        <begin position="520"/>
        <end position="613"/>
    </location>
</feature>
<dbReference type="Pfam" id="PF00725">
    <property type="entry name" value="3HCDH"/>
    <property type="match status" value="2"/>
</dbReference>
<comment type="catalytic activity">
    <reaction evidence="14">
        <text>a (3S)-3-hydroxyacyl-CoA + NAD(+) = a 3-oxoacyl-CoA + NADH + H(+)</text>
        <dbReference type="Rhea" id="RHEA:22432"/>
        <dbReference type="ChEBI" id="CHEBI:15378"/>
        <dbReference type="ChEBI" id="CHEBI:57318"/>
        <dbReference type="ChEBI" id="CHEBI:57540"/>
        <dbReference type="ChEBI" id="CHEBI:57945"/>
        <dbReference type="ChEBI" id="CHEBI:90726"/>
        <dbReference type="EC" id="1.1.1.35"/>
    </reaction>
</comment>
<accession>E0SLB9</accession>
<evidence type="ECO:0000256" key="8">
    <source>
        <dbReference type="ARBA" id="ARBA00023002"/>
    </source>
</evidence>
<dbReference type="NCBIfam" id="NF008363">
    <property type="entry name" value="PRK11154.1"/>
    <property type="match status" value="1"/>
</dbReference>
<comment type="similarity">
    <text evidence="2">In the central section; belongs to the 3-hydroxyacyl-CoA dehydrogenase family.</text>
</comment>
<dbReference type="GO" id="GO:0008692">
    <property type="term" value="F:3-hydroxybutyryl-CoA epimerase activity"/>
    <property type="evidence" value="ECO:0007669"/>
    <property type="project" value="InterPro"/>
</dbReference>
<dbReference type="SUPFAM" id="SSF48179">
    <property type="entry name" value="6-phosphogluconate dehydrogenase C-terminal domain-like"/>
    <property type="match status" value="2"/>
</dbReference>
<keyword evidence="7" id="KW-0442">Lipid degradation</keyword>
<evidence type="ECO:0000256" key="6">
    <source>
        <dbReference type="ARBA" id="ARBA00022832"/>
    </source>
</evidence>
<comment type="similarity">
    <text evidence="3">In the N-terminal section; belongs to the enoyl-CoA hydratase/isomerase family.</text>
</comment>
<comment type="pathway">
    <text evidence="1">Lipid metabolism; fatty acid beta-oxidation.</text>
</comment>
<dbReference type="FunFam" id="3.90.226.10:FF:000011">
    <property type="entry name" value="Fatty acid oxidation complex subunit alpha"/>
    <property type="match status" value="1"/>
</dbReference>
<evidence type="ECO:0000313" key="18">
    <source>
        <dbReference type="EMBL" id="ADM99331.1"/>
    </source>
</evidence>
<evidence type="ECO:0000256" key="15">
    <source>
        <dbReference type="RuleBase" id="RU003707"/>
    </source>
</evidence>
<keyword evidence="9" id="KW-0520">NAD</keyword>
<dbReference type="EMBL" id="CP002038">
    <property type="protein sequence ID" value="ADM99331.1"/>
    <property type="molecule type" value="Genomic_DNA"/>
</dbReference>
<keyword evidence="11 18" id="KW-0413">Isomerase</keyword>
<dbReference type="SUPFAM" id="SSF52096">
    <property type="entry name" value="ClpP/crotonase"/>
    <property type="match status" value="1"/>
</dbReference>
<dbReference type="InterPro" id="IPR018376">
    <property type="entry name" value="Enoyl-CoA_hyd/isom_CS"/>
</dbReference>
<keyword evidence="6" id="KW-0276">Fatty acid metabolism</keyword>
<dbReference type="PROSITE" id="PS00166">
    <property type="entry name" value="ENOYL_COA_HYDRATASE"/>
    <property type="match status" value="1"/>
</dbReference>
<dbReference type="eggNOG" id="COG1024">
    <property type="taxonomic scope" value="Bacteria"/>
</dbReference>
<dbReference type="eggNOG" id="COG1250">
    <property type="taxonomic scope" value="Bacteria"/>
</dbReference>
<dbReference type="InterPro" id="IPR029045">
    <property type="entry name" value="ClpP/crotonase-like_dom_sf"/>
</dbReference>
<evidence type="ECO:0000259" key="17">
    <source>
        <dbReference type="Pfam" id="PF02737"/>
    </source>
</evidence>
<dbReference type="GO" id="GO:0016509">
    <property type="term" value="F:long-chain (3S)-3-hydroxyacyl-CoA dehydrogenase (NAD+) activity"/>
    <property type="evidence" value="ECO:0007669"/>
    <property type="project" value="TreeGrafter"/>
</dbReference>
<keyword evidence="5" id="KW-0963">Cytoplasm</keyword>